<dbReference type="EMBL" id="BMAU01021137">
    <property type="protein sequence ID" value="GFX91951.1"/>
    <property type="molecule type" value="Genomic_DNA"/>
</dbReference>
<proteinExistence type="predicted"/>
<evidence type="ECO:0000313" key="2">
    <source>
        <dbReference type="Proteomes" id="UP000887159"/>
    </source>
</evidence>
<gene>
    <name evidence="1" type="ORF">TNCV_3577811</name>
</gene>
<sequence length="96" mass="11013">MNHFILKRVEILDFYKSLHPNCNVNTLDKQSGGFDYPIVLLEEFFAVSDDNACTAPTMAYEDISVLLQALKNNIDVDYDDEIEMNYAAQVLQQHPK</sequence>
<reference evidence="1" key="1">
    <citation type="submission" date="2020-08" db="EMBL/GenBank/DDBJ databases">
        <title>Multicomponent nature underlies the extraordinary mechanical properties of spider dragline silk.</title>
        <authorList>
            <person name="Kono N."/>
            <person name="Nakamura H."/>
            <person name="Mori M."/>
            <person name="Yoshida Y."/>
            <person name="Ohtoshi R."/>
            <person name="Malay A.D."/>
            <person name="Moran D.A.P."/>
            <person name="Tomita M."/>
            <person name="Numata K."/>
            <person name="Arakawa K."/>
        </authorList>
    </citation>
    <scope>NUCLEOTIDE SEQUENCE</scope>
</reference>
<organism evidence="1 2">
    <name type="scientific">Trichonephila clavipes</name>
    <name type="common">Golden silk orbweaver</name>
    <name type="synonym">Nephila clavipes</name>
    <dbReference type="NCBI Taxonomy" id="2585209"/>
    <lineage>
        <taxon>Eukaryota</taxon>
        <taxon>Metazoa</taxon>
        <taxon>Ecdysozoa</taxon>
        <taxon>Arthropoda</taxon>
        <taxon>Chelicerata</taxon>
        <taxon>Arachnida</taxon>
        <taxon>Araneae</taxon>
        <taxon>Araneomorphae</taxon>
        <taxon>Entelegynae</taxon>
        <taxon>Araneoidea</taxon>
        <taxon>Nephilidae</taxon>
        <taxon>Trichonephila</taxon>
    </lineage>
</organism>
<accession>A0A8X6UTG9</accession>
<dbReference type="Proteomes" id="UP000887159">
    <property type="component" value="Unassembled WGS sequence"/>
</dbReference>
<keyword evidence="2" id="KW-1185">Reference proteome</keyword>
<dbReference type="AlphaFoldDB" id="A0A8X6UTG9"/>
<name>A0A8X6UTG9_TRICX</name>
<evidence type="ECO:0000313" key="1">
    <source>
        <dbReference type="EMBL" id="GFX91951.1"/>
    </source>
</evidence>
<protein>
    <submittedName>
        <fullName evidence="1">Uncharacterized protein</fullName>
    </submittedName>
</protein>
<comment type="caution">
    <text evidence="1">The sequence shown here is derived from an EMBL/GenBank/DDBJ whole genome shotgun (WGS) entry which is preliminary data.</text>
</comment>